<dbReference type="SUPFAM" id="SSF55486">
    <property type="entry name" value="Metalloproteases ('zincins'), catalytic domain"/>
    <property type="match status" value="1"/>
</dbReference>
<evidence type="ECO:0000313" key="5">
    <source>
        <dbReference type="Proteomes" id="UP000278351"/>
    </source>
</evidence>
<gene>
    <name evidence="4" type="ORF">EGT74_22790</name>
</gene>
<comment type="catalytic activity">
    <reaction evidence="1">
        <text>Release of a C-terminal amino acid with broad specificity, except for -Pro.</text>
        <dbReference type="EC" id="3.4.17.19"/>
    </reaction>
</comment>
<dbReference type="GO" id="GO:0006508">
    <property type="term" value="P:proteolysis"/>
    <property type="evidence" value="ECO:0007669"/>
    <property type="project" value="UniProtKB-UniRule"/>
</dbReference>
<feature type="binding site" evidence="2">
    <location>
        <position position="297"/>
    </location>
    <ligand>
        <name>Zn(2+)</name>
        <dbReference type="ChEBI" id="CHEBI:29105"/>
        <note>catalytic</note>
    </ligand>
</feature>
<accession>A0A3N4PPW6</accession>
<evidence type="ECO:0000256" key="1">
    <source>
        <dbReference type="PIRNR" id="PIRNR006615"/>
    </source>
</evidence>
<sequence>MTVQKTSADLYQDYVEKMQKIADVRNAMSVLGWDQETYLPPAGATFRGRQLTTLSTIAHELFADESLGGLLRELGNRTDLSAIQQKNVALSLEDYEKNRKYPAAFVAEMSSATNAAYHAWIKARKENNFAVFEPLLAKMVDLKKREADILGYTGHPYDALLNEYERGADVQMLDTIFRDVKNSLLPLLQQIALRDVPDRKFLARHYPKDQQWEFGLGILRSMGYDFNAGRQDVSEHPFTTSFNPRDVRVTTRIDEQDLGNMTWSCIHEGGHALYEQGLPAEEYGLPCGEAASLGIHESQSRLWENNVGRSLIFWQHHYGNLQGIFRSNLLAVPLQNFYKAINLVQPSLIRTEADELTYHFHVMIRYEIEKGLLDGSLQTKDLRDIWNQYYLDYLQVKVPDDLRGVLQDIHWSHGSFGYFPTYSLGSFYAAQLYNTAVKQVPGLENAIASGNYNTLLEWLRNNIHRYGRFYTSNELCEKVTGEKLSFKHFLAYAEKKYGGIYELNEQ</sequence>
<keyword evidence="5" id="KW-1185">Reference proteome</keyword>
<dbReference type="GO" id="GO:0046872">
    <property type="term" value="F:metal ion binding"/>
    <property type="evidence" value="ECO:0007669"/>
    <property type="project" value="UniProtKB-KW"/>
</dbReference>
<keyword evidence="1" id="KW-0378">Hydrolase</keyword>
<dbReference type="CDD" id="cd06460">
    <property type="entry name" value="M32_Taq"/>
    <property type="match status" value="1"/>
</dbReference>
<comment type="cofactor">
    <cofactor evidence="2">
        <name>Zn(2+)</name>
        <dbReference type="ChEBI" id="CHEBI:29105"/>
    </cofactor>
    <text evidence="2">Binds 1 zinc ion per subunit.</text>
</comment>
<dbReference type="PANTHER" id="PTHR34217">
    <property type="entry name" value="METAL-DEPENDENT CARBOXYPEPTIDASE"/>
    <property type="match status" value="1"/>
</dbReference>
<dbReference type="Pfam" id="PF02074">
    <property type="entry name" value="Peptidase_M32"/>
    <property type="match status" value="1"/>
</dbReference>
<dbReference type="PANTHER" id="PTHR34217:SF1">
    <property type="entry name" value="CARBOXYPEPTIDASE 1"/>
    <property type="match status" value="1"/>
</dbReference>
<dbReference type="GO" id="GO:0004181">
    <property type="term" value="F:metallocarboxypeptidase activity"/>
    <property type="evidence" value="ECO:0007669"/>
    <property type="project" value="UniProtKB-UniRule"/>
</dbReference>
<keyword evidence="1" id="KW-0482">Metalloprotease</keyword>
<feature type="active site" description="Proton donor/acceptor" evidence="3">
    <location>
        <position position="268"/>
    </location>
</feature>
<keyword evidence="2" id="KW-0862">Zinc</keyword>
<dbReference type="RefSeq" id="WP_123848776.1">
    <property type="nucleotide sequence ID" value="NZ_RPDH01000002.1"/>
</dbReference>
<dbReference type="Gene3D" id="1.10.1370.30">
    <property type="match status" value="1"/>
</dbReference>
<keyword evidence="1 2" id="KW-0479">Metal-binding</keyword>
<comment type="function">
    <text evidence="1">Broad specificity carboxypetidase that releases amino acids sequentially from the C-terminus, including neutral, aromatic, polar and basic residues.</text>
</comment>
<evidence type="ECO:0000256" key="3">
    <source>
        <dbReference type="PIRSR" id="PIRSR006615-2"/>
    </source>
</evidence>
<dbReference type="EC" id="3.4.17.19" evidence="1"/>
<reference evidence="4 5" key="1">
    <citation type="submission" date="2018-11" db="EMBL/GenBank/DDBJ databases">
        <title>Chitinophaga lutea sp.nov., isolate from arsenic contaminated soil.</title>
        <authorList>
            <person name="Zong Y."/>
        </authorList>
    </citation>
    <scope>NUCLEOTIDE SEQUENCE [LARGE SCALE GENOMIC DNA]</scope>
    <source>
        <strain evidence="4 5">ZY74</strain>
    </source>
</reference>
<comment type="similarity">
    <text evidence="1">Belongs to the peptidase M32 family.</text>
</comment>
<dbReference type="PROSITE" id="PS52034">
    <property type="entry name" value="PEPTIDASE_M32"/>
    <property type="match status" value="1"/>
</dbReference>
<dbReference type="Proteomes" id="UP000278351">
    <property type="component" value="Unassembled WGS sequence"/>
</dbReference>
<protein>
    <recommendedName>
        <fullName evidence="1">Metal-dependent carboxypeptidase</fullName>
        <ecNumber evidence="1">3.4.17.19</ecNumber>
    </recommendedName>
</protein>
<organism evidence="4 5">
    <name type="scientific">Chitinophaga lutea</name>
    <dbReference type="NCBI Taxonomy" id="2488634"/>
    <lineage>
        <taxon>Bacteria</taxon>
        <taxon>Pseudomonadati</taxon>
        <taxon>Bacteroidota</taxon>
        <taxon>Chitinophagia</taxon>
        <taxon>Chitinophagales</taxon>
        <taxon>Chitinophagaceae</taxon>
        <taxon>Chitinophaga</taxon>
    </lineage>
</organism>
<proteinExistence type="inferred from homology"/>
<keyword evidence="1 4" id="KW-0121">Carboxypeptidase</keyword>
<dbReference type="PRINTS" id="PR00998">
    <property type="entry name" value="CRBOXYPTASET"/>
</dbReference>
<evidence type="ECO:0000256" key="2">
    <source>
        <dbReference type="PIRSR" id="PIRSR006615-1"/>
    </source>
</evidence>
<dbReference type="EMBL" id="RPDH01000002">
    <property type="protein sequence ID" value="RPE09798.1"/>
    <property type="molecule type" value="Genomic_DNA"/>
</dbReference>
<dbReference type="PIRSF" id="PIRSF006615">
    <property type="entry name" value="Zn_crbxpep_Taq"/>
    <property type="match status" value="1"/>
</dbReference>
<dbReference type="OrthoDB" id="9772308at2"/>
<name>A0A3N4PPW6_9BACT</name>
<keyword evidence="1" id="KW-0645">Protease</keyword>
<comment type="caution">
    <text evidence="4">The sequence shown here is derived from an EMBL/GenBank/DDBJ whole genome shotgun (WGS) entry which is preliminary data.</text>
</comment>
<dbReference type="InterPro" id="IPR001333">
    <property type="entry name" value="Peptidase_M32_Taq"/>
</dbReference>
<feature type="binding site" evidence="2">
    <location>
        <position position="271"/>
    </location>
    <ligand>
        <name>Zn(2+)</name>
        <dbReference type="ChEBI" id="CHEBI:29105"/>
        <note>catalytic</note>
    </ligand>
</feature>
<dbReference type="AlphaFoldDB" id="A0A3N4PPW6"/>
<evidence type="ECO:0000313" key="4">
    <source>
        <dbReference type="EMBL" id="RPE09798.1"/>
    </source>
</evidence>
<feature type="binding site" evidence="2">
    <location>
        <position position="267"/>
    </location>
    <ligand>
        <name>Zn(2+)</name>
        <dbReference type="ChEBI" id="CHEBI:29105"/>
        <note>catalytic</note>
    </ligand>
</feature>